<name>A0A2H1GZ39_ZYMTR</name>
<sequence length="143" mass="16168">MPFYRLTEKQLISIMNNHLHTTTTAKSYWPWMNLDAIDLHMKCTTDPPAGSQNPTNPLVLRVHVADTEFHLSRVHAALLSEVAAALFHRLTLQTRIYDGNAYRKTFTGLQAVGILSSILRTSDRNLACFVGRALEVEGMFRQV</sequence>
<dbReference type="AlphaFoldDB" id="A0A2H1GZ39"/>
<dbReference type="Proteomes" id="UP000245764">
    <property type="component" value="Chromosome 9"/>
</dbReference>
<reference evidence="2" key="1">
    <citation type="submission" date="2017-05" db="EMBL/GenBank/DDBJ databases">
        <authorList>
            <person name="Song R."/>
            <person name="Chenine A.L."/>
            <person name="Ruprecht R.M."/>
        </authorList>
    </citation>
    <scope>NUCLEOTIDE SEQUENCE [LARGE SCALE GENOMIC DNA]</scope>
</reference>
<protein>
    <submittedName>
        <fullName evidence="1">Uncharacterized protein</fullName>
    </submittedName>
</protein>
<gene>
    <name evidence="1" type="ORF">ZT1E4_G9554</name>
</gene>
<evidence type="ECO:0000313" key="1">
    <source>
        <dbReference type="EMBL" id="SMR58819.1"/>
    </source>
</evidence>
<accession>A0A2H1GZ39</accession>
<dbReference type="EMBL" id="LT854261">
    <property type="protein sequence ID" value="SMR58819.1"/>
    <property type="molecule type" value="Genomic_DNA"/>
</dbReference>
<evidence type="ECO:0000313" key="2">
    <source>
        <dbReference type="Proteomes" id="UP000245764"/>
    </source>
</evidence>
<organism evidence="1 2">
    <name type="scientific">Zymoseptoria tritici ST99CH_1E4</name>
    <dbReference type="NCBI Taxonomy" id="1276532"/>
    <lineage>
        <taxon>Eukaryota</taxon>
        <taxon>Fungi</taxon>
        <taxon>Dikarya</taxon>
        <taxon>Ascomycota</taxon>
        <taxon>Pezizomycotina</taxon>
        <taxon>Dothideomycetes</taxon>
        <taxon>Dothideomycetidae</taxon>
        <taxon>Mycosphaerellales</taxon>
        <taxon>Mycosphaerellaceae</taxon>
        <taxon>Zymoseptoria</taxon>
    </lineage>
</organism>
<proteinExistence type="predicted"/>